<evidence type="ECO:0000259" key="4">
    <source>
        <dbReference type="SMART" id="SM00827"/>
    </source>
</evidence>
<evidence type="ECO:0000256" key="1">
    <source>
        <dbReference type="ARBA" id="ARBA00022679"/>
    </source>
</evidence>
<keyword evidence="1" id="KW-0808">Transferase</keyword>
<protein>
    <recommendedName>
        <fullName evidence="4">Malonyl-CoA:ACP transacylase (MAT) domain-containing protein</fullName>
    </recommendedName>
</protein>
<dbReference type="PANTHER" id="PTHR43775:SF51">
    <property type="entry name" value="INACTIVE PHENOLPHTHIOCEROL SYNTHESIS POLYKETIDE SYNTHASE TYPE I PKS1-RELATED"/>
    <property type="match status" value="1"/>
</dbReference>
<keyword evidence="2" id="KW-0511">Multifunctional enzyme</keyword>
<gene>
    <name evidence="5" type="ORF">GCM10010218_23850</name>
</gene>
<evidence type="ECO:0000256" key="2">
    <source>
        <dbReference type="ARBA" id="ARBA00023268"/>
    </source>
</evidence>
<dbReference type="SUPFAM" id="SSF52151">
    <property type="entry name" value="FabD/lysophospholipase-like"/>
    <property type="match status" value="1"/>
</dbReference>
<dbReference type="InterPro" id="IPR016035">
    <property type="entry name" value="Acyl_Trfase/lysoPLipase"/>
</dbReference>
<keyword evidence="6" id="KW-1185">Reference proteome</keyword>
<keyword evidence="3" id="KW-0012">Acyltransferase</keyword>
<proteinExistence type="predicted"/>
<dbReference type="SMART" id="SM00827">
    <property type="entry name" value="PKS_AT"/>
    <property type="match status" value="1"/>
</dbReference>
<dbReference type="AlphaFoldDB" id="A0A919B1P7"/>
<dbReference type="Gene3D" id="3.40.366.10">
    <property type="entry name" value="Malonyl-Coenzyme A Acyl Carrier Protein, domain 2"/>
    <property type="match status" value="1"/>
</dbReference>
<dbReference type="Pfam" id="PF00698">
    <property type="entry name" value="Acyl_transf_1"/>
    <property type="match status" value="1"/>
</dbReference>
<dbReference type="Proteomes" id="UP000638313">
    <property type="component" value="Unassembled WGS sequence"/>
</dbReference>
<evidence type="ECO:0000313" key="5">
    <source>
        <dbReference type="EMBL" id="GHF41996.1"/>
    </source>
</evidence>
<name>A0A919B1P7_9ACTN</name>
<dbReference type="InterPro" id="IPR001227">
    <property type="entry name" value="Ac_transferase_dom_sf"/>
</dbReference>
<organism evidence="5 6">
    <name type="scientific">Streptomyces mashuensis</name>
    <dbReference type="NCBI Taxonomy" id="33904"/>
    <lineage>
        <taxon>Bacteria</taxon>
        <taxon>Bacillati</taxon>
        <taxon>Actinomycetota</taxon>
        <taxon>Actinomycetes</taxon>
        <taxon>Kitasatosporales</taxon>
        <taxon>Streptomycetaceae</taxon>
        <taxon>Streptomyces</taxon>
    </lineage>
</organism>
<reference evidence="5" key="1">
    <citation type="journal article" date="2014" name="Int. J. Syst. Evol. Microbiol.">
        <title>Complete genome sequence of Corynebacterium casei LMG S-19264T (=DSM 44701T), isolated from a smear-ripened cheese.</title>
        <authorList>
            <consortium name="US DOE Joint Genome Institute (JGI-PGF)"/>
            <person name="Walter F."/>
            <person name="Albersmeier A."/>
            <person name="Kalinowski J."/>
            <person name="Ruckert C."/>
        </authorList>
    </citation>
    <scope>NUCLEOTIDE SEQUENCE</scope>
    <source>
        <strain evidence="5">JCM 4059</strain>
    </source>
</reference>
<evidence type="ECO:0000256" key="3">
    <source>
        <dbReference type="ARBA" id="ARBA00023315"/>
    </source>
</evidence>
<dbReference type="InterPro" id="IPR050091">
    <property type="entry name" value="PKS_NRPS_Biosynth_Enz"/>
</dbReference>
<comment type="caution">
    <text evidence="5">The sequence shown here is derived from an EMBL/GenBank/DDBJ whole genome shotgun (WGS) entry which is preliminary data.</text>
</comment>
<dbReference type="SUPFAM" id="SSF55048">
    <property type="entry name" value="Probable ACP-binding domain of malonyl-CoA ACP transacylase"/>
    <property type="match status" value="1"/>
</dbReference>
<dbReference type="Gene3D" id="3.30.70.250">
    <property type="entry name" value="Malonyl-CoA ACP transacylase, ACP-binding"/>
    <property type="match status" value="1"/>
</dbReference>
<reference evidence="5" key="2">
    <citation type="submission" date="2020-09" db="EMBL/GenBank/DDBJ databases">
        <authorList>
            <person name="Sun Q."/>
            <person name="Ohkuma M."/>
        </authorList>
    </citation>
    <scope>NUCLEOTIDE SEQUENCE</scope>
    <source>
        <strain evidence="5">JCM 4059</strain>
    </source>
</reference>
<dbReference type="InterPro" id="IPR016036">
    <property type="entry name" value="Malonyl_transacylase_ACP-bd"/>
</dbReference>
<evidence type="ECO:0000313" key="6">
    <source>
        <dbReference type="Proteomes" id="UP000638313"/>
    </source>
</evidence>
<feature type="domain" description="Malonyl-CoA:ACP transacylase (MAT)" evidence="4">
    <location>
        <begin position="14"/>
        <end position="327"/>
    </location>
</feature>
<dbReference type="PANTHER" id="PTHR43775">
    <property type="entry name" value="FATTY ACID SYNTHASE"/>
    <property type="match status" value="1"/>
</dbReference>
<dbReference type="InterPro" id="IPR014043">
    <property type="entry name" value="Acyl_transferase_dom"/>
</dbReference>
<dbReference type="GO" id="GO:0004312">
    <property type="term" value="F:fatty acid synthase activity"/>
    <property type="evidence" value="ECO:0007669"/>
    <property type="project" value="TreeGrafter"/>
</dbReference>
<sequence length="338" mass="35362">MSTTPPPHRHVALLFPGQGSQYVRMAAGLHQYDPCFTGAFDEALGLMGADAERLRDAWLDERPGASVDDVDTAQPLLFAVEYALGRMLLGWGVRPAAMIGHSAGELVAAVLADVISLPDAARMVRERVAYLRDIPAGGMLAVVASAQELRPRLTGDVAIAAVNAGRQTMLAGTTAHLTAVAGALRAEGFTVLPVPATLPFHSPAMEPAVRAARAAFATVRLDAPRIPIRSGYTGQPLTPDVARSADYWARQLADTVQFGPALDGLLGSGDFLLIEAGPGQNLTTLARRHRAVRRGGSAATALLPARPGTPEDDRAAVTAVAALLRAEGQAQVPAWDAA</sequence>
<dbReference type="RefSeq" id="WP_190129507.1">
    <property type="nucleotide sequence ID" value="NZ_BNBD01000004.1"/>
</dbReference>
<dbReference type="EMBL" id="BNBD01000004">
    <property type="protein sequence ID" value="GHF41996.1"/>
    <property type="molecule type" value="Genomic_DNA"/>
</dbReference>
<dbReference type="Gene3D" id="3.30.70.3290">
    <property type="match status" value="1"/>
</dbReference>
<accession>A0A919B1P7</accession>
<dbReference type="GO" id="GO:0006633">
    <property type="term" value="P:fatty acid biosynthetic process"/>
    <property type="evidence" value="ECO:0007669"/>
    <property type="project" value="TreeGrafter"/>
</dbReference>